<dbReference type="PROSITE" id="PS51257">
    <property type="entry name" value="PROKAR_LIPOPROTEIN"/>
    <property type="match status" value="1"/>
</dbReference>
<evidence type="ECO:0000313" key="1">
    <source>
        <dbReference type="EMBL" id="GHB02587.1"/>
    </source>
</evidence>
<dbReference type="EMBL" id="BMZH01000014">
    <property type="protein sequence ID" value="GHB02587.1"/>
    <property type="molecule type" value="Genomic_DNA"/>
</dbReference>
<proteinExistence type="predicted"/>
<sequence length="189" mass="19381">MVGRIALITLSLTLGACSTIDRGFNDHVRVDTVPQDATASFTYIPSDPVLRQPGAVKRLICEATPCAFEIPRTQKGIVKVEKEGFAPAEYFVAPSRYRGGGSVDLGATALKTTSTSLGVGLTGGLTYAAMSQSLASLANIFTFGFGNYQGVSTATGATAGTGVGLGIAAGSMLIDMGTAANRRPSPAEL</sequence>
<reference evidence="1" key="2">
    <citation type="submission" date="2020-09" db="EMBL/GenBank/DDBJ databases">
        <authorList>
            <person name="Sun Q."/>
            <person name="Kim S."/>
        </authorList>
    </citation>
    <scope>NUCLEOTIDE SEQUENCE</scope>
    <source>
        <strain evidence="1">KCTC 32513</strain>
    </source>
</reference>
<evidence type="ECO:0000313" key="2">
    <source>
        <dbReference type="Proteomes" id="UP000634004"/>
    </source>
</evidence>
<comment type="caution">
    <text evidence="1">The sequence shown here is derived from an EMBL/GenBank/DDBJ whole genome shotgun (WGS) entry which is preliminary data.</text>
</comment>
<organism evidence="1 2">
    <name type="scientific">Algimonas arctica</name>
    <dbReference type="NCBI Taxonomy" id="1479486"/>
    <lineage>
        <taxon>Bacteria</taxon>
        <taxon>Pseudomonadati</taxon>
        <taxon>Pseudomonadota</taxon>
        <taxon>Alphaproteobacteria</taxon>
        <taxon>Maricaulales</taxon>
        <taxon>Robiginitomaculaceae</taxon>
        <taxon>Algimonas</taxon>
    </lineage>
</organism>
<reference evidence="1" key="1">
    <citation type="journal article" date="2014" name="Int. J. Syst. Evol. Microbiol.">
        <title>Complete genome sequence of Corynebacterium casei LMG S-19264T (=DSM 44701T), isolated from a smear-ripened cheese.</title>
        <authorList>
            <consortium name="US DOE Joint Genome Institute (JGI-PGF)"/>
            <person name="Walter F."/>
            <person name="Albersmeier A."/>
            <person name="Kalinowski J."/>
            <person name="Ruckert C."/>
        </authorList>
    </citation>
    <scope>NUCLEOTIDE SEQUENCE</scope>
    <source>
        <strain evidence="1">KCTC 32513</strain>
    </source>
</reference>
<name>A0A8J3CSY9_9PROT</name>
<gene>
    <name evidence="1" type="ORF">GCM10009069_26700</name>
</gene>
<evidence type="ECO:0008006" key="3">
    <source>
        <dbReference type="Google" id="ProtNLM"/>
    </source>
</evidence>
<dbReference type="Proteomes" id="UP000634004">
    <property type="component" value="Unassembled WGS sequence"/>
</dbReference>
<dbReference type="AlphaFoldDB" id="A0A8J3CSY9"/>
<keyword evidence="2" id="KW-1185">Reference proteome</keyword>
<dbReference type="RefSeq" id="WP_189499261.1">
    <property type="nucleotide sequence ID" value="NZ_BMZH01000014.1"/>
</dbReference>
<accession>A0A8J3CSY9</accession>
<protein>
    <recommendedName>
        <fullName evidence="3">PEGA domain-containing protein</fullName>
    </recommendedName>
</protein>